<feature type="region of interest" description="Disordered" evidence="8">
    <location>
        <begin position="64"/>
        <end position="94"/>
    </location>
</feature>
<comment type="similarity">
    <text evidence="2">Belongs to the SPF27 family.</text>
</comment>
<proteinExistence type="inferred from homology"/>
<evidence type="ECO:0008006" key="11">
    <source>
        <dbReference type="Google" id="ProtNLM"/>
    </source>
</evidence>
<evidence type="ECO:0000256" key="8">
    <source>
        <dbReference type="SAM" id="MobiDB-lite"/>
    </source>
</evidence>
<evidence type="ECO:0000256" key="6">
    <source>
        <dbReference type="ARBA" id="ARBA00023242"/>
    </source>
</evidence>
<dbReference type="RefSeq" id="XP_007725154.1">
    <property type="nucleotide sequence ID" value="XM_007726964.1"/>
</dbReference>
<dbReference type="OrthoDB" id="205794at2759"/>
<dbReference type="GO" id="GO:0000974">
    <property type="term" value="C:Prp19 complex"/>
    <property type="evidence" value="ECO:0007669"/>
    <property type="project" value="TreeGrafter"/>
</dbReference>
<dbReference type="PANTHER" id="PTHR13296:SF0">
    <property type="entry name" value="PRE-MRNA-SPLICING FACTOR SPF27"/>
    <property type="match status" value="1"/>
</dbReference>
<feature type="coiled-coil region" evidence="7">
    <location>
        <begin position="131"/>
        <end position="158"/>
    </location>
</feature>
<name>W9Y8Z1_9EURO</name>
<dbReference type="AlphaFoldDB" id="W9Y8Z1"/>
<evidence type="ECO:0000256" key="1">
    <source>
        <dbReference type="ARBA" id="ARBA00004123"/>
    </source>
</evidence>
<evidence type="ECO:0000256" key="7">
    <source>
        <dbReference type="SAM" id="Coils"/>
    </source>
</evidence>
<accession>W9Y8Z1</accession>
<dbReference type="GO" id="GO:0006397">
    <property type="term" value="P:mRNA processing"/>
    <property type="evidence" value="ECO:0007669"/>
    <property type="project" value="UniProtKB-KW"/>
</dbReference>
<dbReference type="EMBL" id="AMWN01000005">
    <property type="protein sequence ID" value="EXJ85716.1"/>
    <property type="molecule type" value="Genomic_DNA"/>
</dbReference>
<keyword evidence="7" id="KW-0175">Coiled coil</keyword>
<protein>
    <recommendedName>
        <fullName evidence="11">Pre-mRNA-splicing factor SPF27</fullName>
    </recommendedName>
</protein>
<keyword evidence="3" id="KW-0507">mRNA processing</keyword>
<reference evidence="9 10" key="1">
    <citation type="submission" date="2013-03" db="EMBL/GenBank/DDBJ databases">
        <title>The Genome Sequence of Capronia coronata CBS 617.96.</title>
        <authorList>
            <consortium name="The Broad Institute Genomics Platform"/>
            <person name="Cuomo C."/>
            <person name="de Hoog S."/>
            <person name="Gorbushina A."/>
            <person name="Walker B."/>
            <person name="Young S.K."/>
            <person name="Zeng Q."/>
            <person name="Gargeya S."/>
            <person name="Fitzgerald M."/>
            <person name="Haas B."/>
            <person name="Abouelleil A."/>
            <person name="Allen A.W."/>
            <person name="Alvarado L."/>
            <person name="Arachchi H.M."/>
            <person name="Berlin A.M."/>
            <person name="Chapman S.B."/>
            <person name="Gainer-Dewar J."/>
            <person name="Goldberg J."/>
            <person name="Griggs A."/>
            <person name="Gujja S."/>
            <person name="Hansen M."/>
            <person name="Howarth C."/>
            <person name="Imamovic A."/>
            <person name="Ireland A."/>
            <person name="Larimer J."/>
            <person name="McCowan C."/>
            <person name="Murphy C."/>
            <person name="Pearson M."/>
            <person name="Poon T.W."/>
            <person name="Priest M."/>
            <person name="Roberts A."/>
            <person name="Saif S."/>
            <person name="Shea T."/>
            <person name="Sisk P."/>
            <person name="Sykes S."/>
            <person name="Wortman J."/>
            <person name="Nusbaum C."/>
            <person name="Birren B."/>
        </authorList>
    </citation>
    <scope>NUCLEOTIDE SEQUENCE [LARGE SCALE GENOMIC DNA]</scope>
    <source>
        <strain evidence="9 10">CBS 617.96</strain>
    </source>
</reference>
<keyword evidence="6" id="KW-0539">Nucleus</keyword>
<dbReference type="PANTHER" id="PTHR13296">
    <property type="entry name" value="BCAS2 PROTEIN"/>
    <property type="match status" value="1"/>
</dbReference>
<evidence type="ECO:0000313" key="9">
    <source>
        <dbReference type="EMBL" id="EXJ85716.1"/>
    </source>
</evidence>
<dbReference type="GeneID" id="19160953"/>
<evidence type="ECO:0000313" key="10">
    <source>
        <dbReference type="Proteomes" id="UP000019484"/>
    </source>
</evidence>
<dbReference type="Proteomes" id="UP000019484">
    <property type="component" value="Unassembled WGS sequence"/>
</dbReference>
<dbReference type="GO" id="GO:0071013">
    <property type="term" value="C:catalytic step 2 spliceosome"/>
    <property type="evidence" value="ECO:0007669"/>
    <property type="project" value="TreeGrafter"/>
</dbReference>
<evidence type="ECO:0000256" key="5">
    <source>
        <dbReference type="ARBA" id="ARBA00023187"/>
    </source>
</evidence>
<comment type="subcellular location">
    <subcellularLocation>
        <location evidence="1">Nucleus</location>
    </subcellularLocation>
</comment>
<dbReference type="eggNOG" id="KOG3096">
    <property type="taxonomic scope" value="Eukaryota"/>
</dbReference>
<keyword evidence="5" id="KW-0508">mRNA splicing</keyword>
<dbReference type="GO" id="GO:0071011">
    <property type="term" value="C:precatalytic spliceosome"/>
    <property type="evidence" value="ECO:0007669"/>
    <property type="project" value="TreeGrafter"/>
</dbReference>
<dbReference type="Pfam" id="PF05700">
    <property type="entry name" value="BCAS2"/>
    <property type="match status" value="1"/>
</dbReference>
<keyword evidence="4" id="KW-0747">Spliceosome</keyword>
<comment type="caution">
    <text evidence="9">The sequence shown here is derived from an EMBL/GenBank/DDBJ whole genome shotgun (WGS) entry which is preliminary data.</text>
</comment>
<dbReference type="HOGENOM" id="CLU_082523_4_0_1"/>
<evidence type="ECO:0000256" key="2">
    <source>
        <dbReference type="ARBA" id="ARBA00010788"/>
    </source>
</evidence>
<evidence type="ECO:0000256" key="4">
    <source>
        <dbReference type="ARBA" id="ARBA00022728"/>
    </source>
</evidence>
<dbReference type="InterPro" id="IPR008409">
    <property type="entry name" value="SPF27"/>
</dbReference>
<dbReference type="GO" id="GO:0008380">
    <property type="term" value="P:RNA splicing"/>
    <property type="evidence" value="ECO:0007669"/>
    <property type="project" value="UniProtKB-KW"/>
</dbReference>
<keyword evidence="10" id="KW-1185">Reference proteome</keyword>
<organism evidence="9 10">
    <name type="scientific">Capronia coronata CBS 617.96</name>
    <dbReference type="NCBI Taxonomy" id="1182541"/>
    <lineage>
        <taxon>Eukaryota</taxon>
        <taxon>Fungi</taxon>
        <taxon>Dikarya</taxon>
        <taxon>Ascomycota</taxon>
        <taxon>Pezizomycotina</taxon>
        <taxon>Eurotiomycetes</taxon>
        <taxon>Chaetothyriomycetidae</taxon>
        <taxon>Chaetothyriales</taxon>
        <taxon>Herpotrichiellaceae</taxon>
        <taxon>Capronia</taxon>
    </lineage>
</organism>
<sequence>MSSLSQVSESLPYIDPPITDTERAKAKTLIAQHLPSDYLTTPHPSLPPLATVEFSNIASQEIDRVGAGQPRQGGVDVSRYEAPNEPASDSSEEVKRQALRKAYVASSFLSSRTTNLHLLERFGKNAWLISNSQAEDVLRQMERELVRVKAETEHINRARKIAQEQARGELVGLEENWKRGIGQILEIQVATDELRQLILEQRRNAARPGS</sequence>
<dbReference type="STRING" id="1182541.W9Y8Z1"/>
<evidence type="ECO:0000256" key="3">
    <source>
        <dbReference type="ARBA" id="ARBA00022664"/>
    </source>
</evidence>
<gene>
    <name evidence="9" type="ORF">A1O1_06084</name>
</gene>